<gene>
    <name evidence="2" type="ORF">C7M84_006556</name>
</gene>
<comment type="caution">
    <text evidence="2">The sequence shown here is derived from an EMBL/GenBank/DDBJ whole genome shotgun (WGS) entry which is preliminary data.</text>
</comment>
<evidence type="ECO:0000256" key="1">
    <source>
        <dbReference type="SAM" id="MobiDB-lite"/>
    </source>
</evidence>
<dbReference type="Proteomes" id="UP000283509">
    <property type="component" value="Unassembled WGS sequence"/>
</dbReference>
<dbReference type="EMBL" id="QCYY01001832">
    <property type="protein sequence ID" value="ROT74923.1"/>
    <property type="molecule type" value="Genomic_DNA"/>
</dbReference>
<reference evidence="2 3" key="1">
    <citation type="submission" date="2018-04" db="EMBL/GenBank/DDBJ databases">
        <authorList>
            <person name="Zhang X."/>
            <person name="Yuan J."/>
            <person name="Li F."/>
            <person name="Xiang J."/>
        </authorList>
    </citation>
    <scope>NUCLEOTIDE SEQUENCE [LARGE SCALE GENOMIC DNA]</scope>
    <source>
        <tissue evidence="2">Muscle</tissue>
    </source>
</reference>
<evidence type="ECO:0000313" key="2">
    <source>
        <dbReference type="EMBL" id="ROT74923.1"/>
    </source>
</evidence>
<reference evidence="2 3" key="2">
    <citation type="submission" date="2019-01" db="EMBL/GenBank/DDBJ databases">
        <title>The decoding of complex shrimp genome reveals the adaptation for benthos swimmer, frequently molting mechanism and breeding impact on genome.</title>
        <authorList>
            <person name="Sun Y."/>
            <person name="Gao Y."/>
            <person name="Yu Y."/>
        </authorList>
    </citation>
    <scope>NUCLEOTIDE SEQUENCE [LARGE SCALE GENOMIC DNA]</scope>
    <source>
        <tissue evidence="2">Muscle</tissue>
    </source>
</reference>
<feature type="compositionally biased region" description="Basic residues" evidence="1">
    <location>
        <begin position="23"/>
        <end position="32"/>
    </location>
</feature>
<protein>
    <recommendedName>
        <fullName evidence="4">C2H2-type domain-containing protein</fullName>
    </recommendedName>
</protein>
<name>A0A3R7M7C3_PENVA</name>
<accession>A0A3R7M7C3</accession>
<proteinExistence type="predicted"/>
<feature type="region of interest" description="Disordered" evidence="1">
    <location>
        <begin position="1"/>
        <end position="37"/>
    </location>
</feature>
<evidence type="ECO:0008006" key="4">
    <source>
        <dbReference type="Google" id="ProtNLM"/>
    </source>
</evidence>
<keyword evidence="3" id="KW-1185">Reference proteome</keyword>
<dbReference type="AlphaFoldDB" id="A0A3R7M7C3"/>
<feature type="compositionally biased region" description="Pro residues" evidence="1">
    <location>
        <begin position="1"/>
        <end position="18"/>
    </location>
</feature>
<sequence length="295" mass="32773">MVPLGAPPPTPPPTPAPPSVNTRVRRGRKGARTHTPYPVLPERGIRWLGLTLEVSRTNGQVVYIWVVSWQERSRKHIETKRSTDTTEQWASQVRASRASWASGPVIRQTSGEAEPDGKFFAPRYKYKRSPITLQKIGAAIPEYANSRASLIFRHPEPRKVPAMDYTCSDCGKTFSRSINRRSTPHAGSHGQRSRSGPATLCGRVACIGQKRAVAETWHVSRFGRIHTGGGESPIEVPTFPRCERTCMNVHGQERLSTGHMRDGPRVRSRLPPLAGQVAWPVEGFNRSECSGSSRR</sequence>
<feature type="region of interest" description="Disordered" evidence="1">
    <location>
        <begin position="176"/>
        <end position="196"/>
    </location>
</feature>
<evidence type="ECO:0000313" key="3">
    <source>
        <dbReference type="Proteomes" id="UP000283509"/>
    </source>
</evidence>
<organism evidence="2 3">
    <name type="scientific">Penaeus vannamei</name>
    <name type="common">Whiteleg shrimp</name>
    <name type="synonym">Litopenaeus vannamei</name>
    <dbReference type="NCBI Taxonomy" id="6689"/>
    <lineage>
        <taxon>Eukaryota</taxon>
        <taxon>Metazoa</taxon>
        <taxon>Ecdysozoa</taxon>
        <taxon>Arthropoda</taxon>
        <taxon>Crustacea</taxon>
        <taxon>Multicrustacea</taxon>
        <taxon>Malacostraca</taxon>
        <taxon>Eumalacostraca</taxon>
        <taxon>Eucarida</taxon>
        <taxon>Decapoda</taxon>
        <taxon>Dendrobranchiata</taxon>
        <taxon>Penaeoidea</taxon>
        <taxon>Penaeidae</taxon>
        <taxon>Penaeus</taxon>
    </lineage>
</organism>